<proteinExistence type="predicted"/>
<feature type="domain" description="AAA+ ATPase" evidence="1">
    <location>
        <begin position="418"/>
        <end position="571"/>
    </location>
</feature>
<evidence type="ECO:0000259" key="1">
    <source>
        <dbReference type="SMART" id="SM00382"/>
    </source>
</evidence>
<sequence>MRNKDGPSFTGQETDIVILVIGPVGAGKSTFINVASGDARLEVNAGVNPCTGKPYPVVMYPTRAHPKFSGHRLILVDTPGFDSPNDTDKEILATVDTWLGQTYPAKVVFGGLLYVHDITNKKFTRADRLILPKLSKRYGNPAMKTILATTNWGPPPPPEAETREEELANKHWKSITDDGAKVHRFLGTQDSAWSIINDLLVRVDPNQNEAGSRLMDKVHSFLEKLRKRKQRQCGDSQYTAKETDIVVLVIGPVGAGKSTFINSVVASSPDNCAPLAVSHGTNPCTTDPFPVVFDTVPEMPHLKGHRLILVDTPGFDSPSADDKKILSKIDKWLEKNCSDVIIGGVLYVYDITTKKVRPAERLVFGRILKKYGKSAFQKTILATTNWGPPEPANAVEHEAELKEEHWRAVTIDGAKVYRYLNTVVGVAGTGKSTLINAALGVELLATSDDLNPPVQRPRPVVVTPGPAFPHVGDHQVVLVDTPGLDNGQIDDDVIWNSILGILKNACQQTTNICLIYLHDIHTTSPAEQRLVEQIIRLNQNVNLGKVVIGITRSEELEAPRLKQRVSELTQTHWKPLIEAGAEVCYVKSNRDVSRFPMGFRVTSIGLTLPQLPHLDEMLGFIYRKYPVFCARETDIVIPAVGQLGSGKSTFINDPSPVVFDVIPNVPGLSGRRLVLLDSPGFDSPYQSDKDISNKIAQWVRKQGKATIAGLLYMYDIDNKKIGYQDPQRLRMVCDKLDGRPMISKTIIVTTNRGPSLPINVKETREQELREGHWRVLIGGGASVRRFLNTMESAWNIIDGLLRGV</sequence>
<dbReference type="SMART" id="SM00382">
    <property type="entry name" value="AAA"/>
    <property type="match status" value="3"/>
</dbReference>
<dbReference type="GO" id="GO:0005759">
    <property type="term" value="C:mitochondrial matrix"/>
    <property type="evidence" value="ECO:0007669"/>
    <property type="project" value="TreeGrafter"/>
</dbReference>
<dbReference type="InterPro" id="IPR003593">
    <property type="entry name" value="AAA+_ATPase"/>
</dbReference>
<gene>
    <name evidence="2" type="ORF">CVT26_013657</name>
</gene>
<dbReference type="Proteomes" id="UP000284706">
    <property type="component" value="Unassembled WGS sequence"/>
</dbReference>
<feature type="domain" description="AAA+ ATPase" evidence="1">
    <location>
        <begin position="243"/>
        <end position="412"/>
    </location>
</feature>
<feature type="domain" description="AAA+ ATPase" evidence="1">
    <location>
        <begin position="14"/>
        <end position="171"/>
    </location>
</feature>
<dbReference type="GO" id="GO:0043024">
    <property type="term" value="F:ribosomal small subunit binding"/>
    <property type="evidence" value="ECO:0007669"/>
    <property type="project" value="TreeGrafter"/>
</dbReference>
<dbReference type="EMBL" id="NHYE01000134">
    <property type="protein sequence ID" value="PPR07341.1"/>
    <property type="molecule type" value="Genomic_DNA"/>
</dbReference>
<evidence type="ECO:0000313" key="3">
    <source>
        <dbReference type="Proteomes" id="UP000284706"/>
    </source>
</evidence>
<dbReference type="PANTHER" id="PTHR42698:SF1">
    <property type="entry name" value="GTPASE ERA, MITOCHONDRIAL"/>
    <property type="match status" value="1"/>
</dbReference>
<dbReference type="GO" id="GO:0005525">
    <property type="term" value="F:GTP binding"/>
    <property type="evidence" value="ECO:0007669"/>
    <property type="project" value="InterPro"/>
</dbReference>
<dbReference type="SUPFAM" id="SSF52540">
    <property type="entry name" value="P-loop containing nucleoside triphosphate hydrolases"/>
    <property type="match status" value="4"/>
</dbReference>
<dbReference type="InterPro" id="IPR005662">
    <property type="entry name" value="GTPase_Era-like"/>
</dbReference>
<organism evidence="2 3">
    <name type="scientific">Gymnopilus dilepis</name>
    <dbReference type="NCBI Taxonomy" id="231916"/>
    <lineage>
        <taxon>Eukaryota</taxon>
        <taxon>Fungi</taxon>
        <taxon>Dikarya</taxon>
        <taxon>Basidiomycota</taxon>
        <taxon>Agaricomycotina</taxon>
        <taxon>Agaricomycetes</taxon>
        <taxon>Agaricomycetidae</taxon>
        <taxon>Agaricales</taxon>
        <taxon>Agaricineae</taxon>
        <taxon>Hymenogastraceae</taxon>
        <taxon>Gymnopilus</taxon>
    </lineage>
</organism>
<accession>A0A409YWG8</accession>
<dbReference type="GO" id="GO:0000028">
    <property type="term" value="P:ribosomal small subunit assembly"/>
    <property type="evidence" value="ECO:0007669"/>
    <property type="project" value="TreeGrafter"/>
</dbReference>
<keyword evidence="3" id="KW-1185">Reference proteome</keyword>
<dbReference type="Pfam" id="PF01926">
    <property type="entry name" value="MMR_HSR1"/>
    <property type="match status" value="3"/>
</dbReference>
<dbReference type="AlphaFoldDB" id="A0A409YWG8"/>
<dbReference type="OrthoDB" id="8954335at2759"/>
<dbReference type="InterPro" id="IPR006073">
    <property type="entry name" value="GTP-bd"/>
</dbReference>
<evidence type="ECO:0000313" key="2">
    <source>
        <dbReference type="EMBL" id="PPR07341.1"/>
    </source>
</evidence>
<protein>
    <recommendedName>
        <fullName evidence="1">AAA+ ATPase domain-containing protein</fullName>
    </recommendedName>
</protein>
<dbReference type="Gene3D" id="3.40.50.300">
    <property type="entry name" value="P-loop containing nucleotide triphosphate hydrolases"/>
    <property type="match status" value="4"/>
</dbReference>
<dbReference type="InterPro" id="IPR027417">
    <property type="entry name" value="P-loop_NTPase"/>
</dbReference>
<dbReference type="PANTHER" id="PTHR42698">
    <property type="entry name" value="GTPASE ERA"/>
    <property type="match status" value="1"/>
</dbReference>
<reference evidence="2 3" key="1">
    <citation type="journal article" date="2018" name="Evol. Lett.">
        <title>Horizontal gene cluster transfer increased hallucinogenic mushroom diversity.</title>
        <authorList>
            <person name="Reynolds H.T."/>
            <person name="Vijayakumar V."/>
            <person name="Gluck-Thaler E."/>
            <person name="Korotkin H.B."/>
            <person name="Matheny P.B."/>
            <person name="Slot J.C."/>
        </authorList>
    </citation>
    <scope>NUCLEOTIDE SEQUENCE [LARGE SCALE GENOMIC DNA]</scope>
    <source>
        <strain evidence="2 3">SRW20</strain>
    </source>
</reference>
<dbReference type="CDD" id="cd00882">
    <property type="entry name" value="Ras_like_GTPase"/>
    <property type="match status" value="2"/>
</dbReference>
<name>A0A409YWG8_9AGAR</name>
<dbReference type="InParanoid" id="A0A409YWG8"/>
<comment type="caution">
    <text evidence="2">The sequence shown here is derived from an EMBL/GenBank/DDBJ whole genome shotgun (WGS) entry which is preliminary data.</text>
</comment>
<dbReference type="GO" id="GO:0019843">
    <property type="term" value="F:rRNA binding"/>
    <property type="evidence" value="ECO:0007669"/>
    <property type="project" value="TreeGrafter"/>
</dbReference>